<name>A0AAP0BIK4_9ASPA</name>
<accession>A0AAP0BIK4</accession>
<dbReference type="GO" id="GO:0048284">
    <property type="term" value="P:organelle fusion"/>
    <property type="evidence" value="ECO:0007669"/>
    <property type="project" value="TreeGrafter"/>
</dbReference>
<evidence type="ECO:0000313" key="5">
    <source>
        <dbReference type="EMBL" id="KAK8940721.1"/>
    </source>
</evidence>
<comment type="caution">
    <text evidence="5">The sequence shown here is derived from an EMBL/GenBank/DDBJ whole genome shotgun (WGS) entry which is preliminary data.</text>
</comment>
<evidence type="ECO:0000256" key="4">
    <source>
        <dbReference type="SAM" id="MobiDB-lite"/>
    </source>
</evidence>
<dbReference type="GO" id="GO:0007033">
    <property type="term" value="P:vacuole organization"/>
    <property type="evidence" value="ECO:0007669"/>
    <property type="project" value="TreeGrafter"/>
</dbReference>
<feature type="region of interest" description="Disordered" evidence="4">
    <location>
        <begin position="1"/>
        <end position="24"/>
    </location>
</feature>
<reference evidence="5 6" key="1">
    <citation type="journal article" date="2022" name="Nat. Plants">
        <title>Genomes of leafy and leafless Platanthera orchids illuminate the evolution of mycoheterotrophy.</title>
        <authorList>
            <person name="Li M.H."/>
            <person name="Liu K.W."/>
            <person name="Li Z."/>
            <person name="Lu H.C."/>
            <person name="Ye Q.L."/>
            <person name="Zhang D."/>
            <person name="Wang J.Y."/>
            <person name="Li Y.F."/>
            <person name="Zhong Z.M."/>
            <person name="Liu X."/>
            <person name="Yu X."/>
            <person name="Liu D.K."/>
            <person name="Tu X.D."/>
            <person name="Liu B."/>
            <person name="Hao Y."/>
            <person name="Liao X.Y."/>
            <person name="Jiang Y.T."/>
            <person name="Sun W.H."/>
            <person name="Chen J."/>
            <person name="Chen Y.Q."/>
            <person name="Ai Y."/>
            <person name="Zhai J.W."/>
            <person name="Wu S.S."/>
            <person name="Zhou Z."/>
            <person name="Hsiao Y.Y."/>
            <person name="Wu W.L."/>
            <person name="Chen Y.Y."/>
            <person name="Lin Y.F."/>
            <person name="Hsu J.L."/>
            <person name="Li C.Y."/>
            <person name="Wang Z.W."/>
            <person name="Zhao X."/>
            <person name="Zhong W.Y."/>
            <person name="Ma X.K."/>
            <person name="Ma L."/>
            <person name="Huang J."/>
            <person name="Chen G.Z."/>
            <person name="Huang M.Z."/>
            <person name="Huang L."/>
            <person name="Peng D.H."/>
            <person name="Luo Y.B."/>
            <person name="Zou S.Q."/>
            <person name="Chen S.P."/>
            <person name="Lan S."/>
            <person name="Tsai W.C."/>
            <person name="Van de Peer Y."/>
            <person name="Liu Z.J."/>
        </authorList>
    </citation>
    <scope>NUCLEOTIDE SEQUENCE [LARGE SCALE GENOMIC DNA]</scope>
    <source>
        <strain evidence="5">Lor287</strain>
    </source>
</reference>
<dbReference type="GO" id="GO:0006904">
    <property type="term" value="P:vesicle docking involved in exocytosis"/>
    <property type="evidence" value="ECO:0007669"/>
    <property type="project" value="TreeGrafter"/>
</dbReference>
<dbReference type="Proteomes" id="UP001418222">
    <property type="component" value="Unassembled WGS sequence"/>
</dbReference>
<dbReference type="GO" id="GO:0005768">
    <property type="term" value="C:endosome"/>
    <property type="evidence" value="ECO:0007669"/>
    <property type="project" value="TreeGrafter"/>
</dbReference>
<gene>
    <name evidence="5" type="ORF">KSP39_PZI010158</name>
</gene>
<dbReference type="AlphaFoldDB" id="A0AAP0BIK4"/>
<dbReference type="GO" id="GO:0008270">
    <property type="term" value="F:zinc ion binding"/>
    <property type="evidence" value="ECO:0007669"/>
    <property type="project" value="UniProtKB-KW"/>
</dbReference>
<dbReference type="PANTHER" id="PTHR23323:SF26">
    <property type="entry name" value="VACUOLAR PROTEIN SORTING-ASSOCIATED PROTEIN 18 HOMOLOG"/>
    <property type="match status" value="1"/>
</dbReference>
<protein>
    <submittedName>
        <fullName evidence="5">Uncharacterized protein</fullName>
    </submittedName>
</protein>
<organism evidence="5 6">
    <name type="scientific">Platanthera zijinensis</name>
    <dbReference type="NCBI Taxonomy" id="2320716"/>
    <lineage>
        <taxon>Eukaryota</taxon>
        <taxon>Viridiplantae</taxon>
        <taxon>Streptophyta</taxon>
        <taxon>Embryophyta</taxon>
        <taxon>Tracheophyta</taxon>
        <taxon>Spermatophyta</taxon>
        <taxon>Magnoliopsida</taxon>
        <taxon>Liliopsida</taxon>
        <taxon>Asparagales</taxon>
        <taxon>Orchidaceae</taxon>
        <taxon>Orchidoideae</taxon>
        <taxon>Orchideae</taxon>
        <taxon>Orchidinae</taxon>
        <taxon>Platanthera</taxon>
    </lineage>
</organism>
<evidence type="ECO:0000256" key="1">
    <source>
        <dbReference type="ARBA" id="ARBA00022723"/>
    </source>
</evidence>
<evidence type="ECO:0000313" key="6">
    <source>
        <dbReference type="Proteomes" id="UP001418222"/>
    </source>
</evidence>
<dbReference type="EMBL" id="JBBWWQ010000008">
    <property type="protein sequence ID" value="KAK8940721.1"/>
    <property type="molecule type" value="Genomic_DNA"/>
</dbReference>
<dbReference type="GO" id="GO:0007032">
    <property type="term" value="P:endosome organization"/>
    <property type="evidence" value="ECO:0007669"/>
    <property type="project" value="TreeGrafter"/>
</dbReference>
<keyword evidence="6" id="KW-1185">Reference proteome</keyword>
<keyword evidence="1" id="KW-0479">Metal-binding</keyword>
<proteinExistence type="predicted"/>
<dbReference type="PANTHER" id="PTHR23323">
    <property type="entry name" value="VACUOLAR PROTEIN SORTING-ASSOCIATED PROTEIN"/>
    <property type="match status" value="1"/>
</dbReference>
<evidence type="ECO:0000256" key="3">
    <source>
        <dbReference type="ARBA" id="ARBA00022833"/>
    </source>
</evidence>
<dbReference type="GO" id="GO:0030897">
    <property type="term" value="C:HOPS complex"/>
    <property type="evidence" value="ECO:0007669"/>
    <property type="project" value="TreeGrafter"/>
</dbReference>
<evidence type="ECO:0000256" key="2">
    <source>
        <dbReference type="ARBA" id="ARBA00022771"/>
    </source>
</evidence>
<dbReference type="GO" id="GO:0030674">
    <property type="term" value="F:protein-macromolecule adaptor activity"/>
    <property type="evidence" value="ECO:0007669"/>
    <property type="project" value="TreeGrafter"/>
</dbReference>
<sequence>MTLVTSFMTSPLVEPSDDPPHPDADEIQAGLSCMSIDLWMPLPLSSYTPPQRMDIVRNIQYLGHHLLTYRTLAEFWDALPADPPDEFFILGDDHHTIESHLLVLHEEEHVMMRICVVRLCARLVKSLSVRRMNPHIIMRRIKANSYDLDIPAIWLGHSSVEDTWTTSGGPLPVFPDIHRENSDPYSSGDEFLQAGESDAEQRRGPAVEDEFLSRSMPIGNFPYMIDPELAMAEADKVEDDEDQDLRKKLWLMVAKHVIQLEKGVKRENIRKAIAFLKETDGLLKIEDILPFFPDFALIDDFKEAICSSLEDYNMQIKILKEEMDDATHGADNIRSDITALAQRYAVVERDEECGAQEAADVAERSRCGPLKSGADIVRVHGNSLRRKGGSQVANFSLAESALLGVHLESVRLKGGKVHSHMMKVVLPGGAISEDVIKETQNIPVQGWLE</sequence>
<keyword evidence="3" id="KW-0862">Zinc</keyword>
<feature type="region of interest" description="Disordered" evidence="4">
    <location>
        <begin position="183"/>
        <end position="204"/>
    </location>
</feature>
<keyword evidence="2" id="KW-0863">Zinc-finger</keyword>